<dbReference type="Gene3D" id="3.90.199.10">
    <property type="entry name" value="Topoisomerase II, domain 5"/>
    <property type="match status" value="1"/>
</dbReference>
<dbReference type="GO" id="GO:0003677">
    <property type="term" value="F:DNA binding"/>
    <property type="evidence" value="ECO:0007669"/>
    <property type="project" value="UniProtKB-KW"/>
</dbReference>
<dbReference type="GO" id="GO:0005737">
    <property type="term" value="C:cytoplasm"/>
    <property type="evidence" value="ECO:0007669"/>
    <property type="project" value="TreeGrafter"/>
</dbReference>
<accession>T1CS09</accession>
<comment type="catalytic activity">
    <reaction evidence="1">
        <text>ATP-dependent breakage, passage and rejoining of double-stranded DNA.</text>
        <dbReference type="EC" id="5.6.2.2"/>
    </reaction>
</comment>
<evidence type="ECO:0000256" key="4">
    <source>
        <dbReference type="ARBA" id="ARBA00023029"/>
    </source>
</evidence>
<dbReference type="InterPro" id="IPR013757">
    <property type="entry name" value="Topo_IIA_A_a_sf"/>
</dbReference>
<dbReference type="GO" id="GO:0007059">
    <property type="term" value="P:chromosome segregation"/>
    <property type="evidence" value="ECO:0007669"/>
    <property type="project" value="TreeGrafter"/>
</dbReference>
<dbReference type="PANTHER" id="PTHR43493">
    <property type="entry name" value="DNA GYRASE/TOPOISOMERASE SUBUNIT A"/>
    <property type="match status" value="1"/>
</dbReference>
<evidence type="ECO:0000256" key="1">
    <source>
        <dbReference type="ARBA" id="ARBA00000185"/>
    </source>
</evidence>
<evidence type="ECO:0000256" key="3">
    <source>
        <dbReference type="ARBA" id="ARBA00022475"/>
    </source>
</evidence>
<comment type="caution">
    <text evidence="9">The sequence shown here is derived from an EMBL/GenBank/DDBJ whole genome shotgun (WGS) entry which is preliminary data.</text>
</comment>
<name>T1CS09_9ZZZZ</name>
<dbReference type="EC" id="5.6.2.2" evidence="2"/>
<evidence type="ECO:0000313" key="9">
    <source>
        <dbReference type="EMBL" id="EQD71279.1"/>
    </source>
</evidence>
<dbReference type="Gene3D" id="3.30.1360.40">
    <property type="match status" value="1"/>
</dbReference>
<feature type="domain" description="Topo IIA-type catalytic" evidence="8">
    <location>
        <begin position="9"/>
        <end position="472"/>
    </location>
</feature>
<keyword evidence="6" id="KW-0472">Membrane</keyword>
<dbReference type="GO" id="GO:0003918">
    <property type="term" value="F:DNA topoisomerase type II (double strand cut, ATP-hydrolyzing) activity"/>
    <property type="evidence" value="ECO:0007669"/>
    <property type="project" value="UniProtKB-EC"/>
</dbReference>
<dbReference type="FunFam" id="1.10.268.10:FF:000001">
    <property type="entry name" value="DNA gyrase subunit A"/>
    <property type="match status" value="1"/>
</dbReference>
<dbReference type="InterPro" id="IPR050220">
    <property type="entry name" value="Type_II_DNA_Topoisomerases"/>
</dbReference>
<dbReference type="EMBL" id="AUZX01004277">
    <property type="protein sequence ID" value="EQD71279.1"/>
    <property type="molecule type" value="Genomic_DNA"/>
</dbReference>
<dbReference type="GO" id="GO:0009330">
    <property type="term" value="C:DNA topoisomerase type II (double strand cut, ATP-hydrolyzing) complex"/>
    <property type="evidence" value="ECO:0007669"/>
    <property type="project" value="TreeGrafter"/>
</dbReference>
<gene>
    <name evidence="9" type="ORF">B1A_05864</name>
</gene>
<dbReference type="InterPro" id="IPR002205">
    <property type="entry name" value="Topo_IIA_dom_A"/>
</dbReference>
<dbReference type="PANTHER" id="PTHR43493:SF1">
    <property type="entry name" value="DNA TOPOISOMERASE 4 SUBUNIT A"/>
    <property type="match status" value="1"/>
</dbReference>
<dbReference type="Pfam" id="PF00521">
    <property type="entry name" value="DNA_topoisoIV"/>
    <property type="match status" value="1"/>
</dbReference>
<keyword evidence="4" id="KW-0799">Topoisomerase</keyword>
<reference evidence="9" key="2">
    <citation type="journal article" date="2014" name="ISME J.">
        <title>Microbial stratification in low pH oxic and suboxic macroscopic growths along an acid mine drainage.</title>
        <authorList>
            <person name="Mendez-Garcia C."/>
            <person name="Mesa V."/>
            <person name="Sprenger R.R."/>
            <person name="Richter M."/>
            <person name="Diez M.S."/>
            <person name="Solano J."/>
            <person name="Bargiela R."/>
            <person name="Golyshina O.V."/>
            <person name="Manteca A."/>
            <person name="Ramos J.L."/>
            <person name="Gallego J.R."/>
            <person name="Llorente I."/>
            <person name="Martins Dos Santos V.A."/>
            <person name="Jensen O.N."/>
            <person name="Pelaez A.I."/>
            <person name="Sanchez J."/>
            <person name="Ferrer M."/>
        </authorList>
    </citation>
    <scope>NUCLEOTIDE SEQUENCE</scope>
</reference>
<keyword evidence="3" id="KW-1003">Cell membrane</keyword>
<dbReference type="InterPro" id="IPR013758">
    <property type="entry name" value="Topo_IIA_A/C_ab"/>
</dbReference>
<dbReference type="CDD" id="cd00187">
    <property type="entry name" value="TOP4c"/>
    <property type="match status" value="1"/>
</dbReference>
<protein>
    <recommendedName>
        <fullName evidence="2">DNA topoisomerase (ATP-hydrolyzing)</fullName>
        <ecNumber evidence="2">5.6.2.2</ecNumber>
    </recommendedName>
</protein>
<reference evidence="9" key="1">
    <citation type="submission" date="2013-08" db="EMBL/GenBank/DDBJ databases">
        <authorList>
            <person name="Mendez C."/>
            <person name="Richter M."/>
            <person name="Ferrer M."/>
            <person name="Sanchez J."/>
        </authorList>
    </citation>
    <scope>NUCLEOTIDE SEQUENCE</scope>
</reference>
<keyword evidence="5" id="KW-0238">DNA-binding</keyword>
<dbReference type="PROSITE" id="PS52040">
    <property type="entry name" value="TOPO_IIA"/>
    <property type="match status" value="1"/>
</dbReference>
<proteinExistence type="predicted"/>
<evidence type="ECO:0000259" key="8">
    <source>
        <dbReference type="PROSITE" id="PS52040"/>
    </source>
</evidence>
<evidence type="ECO:0000256" key="6">
    <source>
        <dbReference type="ARBA" id="ARBA00023136"/>
    </source>
</evidence>
<dbReference type="Gene3D" id="1.10.268.10">
    <property type="entry name" value="Topoisomerase, domain 3"/>
    <property type="match status" value="1"/>
</dbReference>
<sequence>MYVILDRALPAIGDGLKPVQRRIIYAMSELGLSAASKHKKSARTVGDVIGKFHPHGDSACYEAMVLMAQPFAYRYPIVDGQGNWGSQDDPKSFAAMRYTEAKLMPYADVLLGELAHGTADWAPNFDGTLEEPLILPARLPNLLLNGTSGIAVGMATDIPPHNLREVAAACVHLIEDPQASTAALMKHIKGPDLPTGAEIISPRADLKAFYESGVGSFKARATYEIEDGNVVINAFPYQVSPARVQEQIAEQMRAKKLPMIEDVRDESDHEHPVRLVLVPRSSRVDLVEIMNHLFATTDLERNYRVNLNIIGLDGRPRVLGLATILGEWIQYRIATVRRRLGHRLEKVNRRLHILEGLLIVYLNLDEVIRIIRREDEPKPVLMKRFKLSDEQAEEILNTRLRHLARLEEMKIREDQKALNAERADLEALLSSPAKLKRLVAAEIGADADRYGDARRTRIVEREAAQAIDETTLIPNEPVSVVLSTGGWVRAAEGA</sequence>
<dbReference type="GO" id="GO:0005524">
    <property type="term" value="F:ATP binding"/>
    <property type="evidence" value="ECO:0007669"/>
    <property type="project" value="InterPro"/>
</dbReference>
<dbReference type="GO" id="GO:0006265">
    <property type="term" value="P:DNA topological change"/>
    <property type="evidence" value="ECO:0007669"/>
    <property type="project" value="InterPro"/>
</dbReference>
<dbReference type="SUPFAM" id="SSF56719">
    <property type="entry name" value="Type II DNA topoisomerase"/>
    <property type="match status" value="1"/>
</dbReference>
<dbReference type="NCBIfam" id="TIGR01062">
    <property type="entry name" value="parC_Gneg"/>
    <property type="match status" value="1"/>
</dbReference>
<dbReference type="SMART" id="SM00434">
    <property type="entry name" value="TOP4c"/>
    <property type="match status" value="1"/>
</dbReference>
<keyword evidence="7 9" id="KW-0413">Isomerase</keyword>
<dbReference type="AlphaFoldDB" id="T1CS09"/>
<evidence type="ECO:0000256" key="5">
    <source>
        <dbReference type="ARBA" id="ARBA00023125"/>
    </source>
</evidence>
<evidence type="ECO:0000256" key="2">
    <source>
        <dbReference type="ARBA" id="ARBA00012895"/>
    </source>
</evidence>
<organism evidence="9">
    <name type="scientific">mine drainage metagenome</name>
    <dbReference type="NCBI Taxonomy" id="410659"/>
    <lineage>
        <taxon>unclassified sequences</taxon>
        <taxon>metagenomes</taxon>
        <taxon>ecological metagenomes</taxon>
    </lineage>
</organism>
<evidence type="ECO:0000256" key="7">
    <source>
        <dbReference type="ARBA" id="ARBA00023235"/>
    </source>
</evidence>
<dbReference type="InterPro" id="IPR013760">
    <property type="entry name" value="Topo_IIA-like_dom_sf"/>
</dbReference>
<dbReference type="NCBIfam" id="NF004044">
    <property type="entry name" value="PRK05561.1"/>
    <property type="match status" value="1"/>
</dbReference>